<keyword evidence="5" id="KW-0547">Nucleotide-binding</keyword>
<reference evidence="10" key="2">
    <citation type="submission" date="2021-09" db="EMBL/GenBank/DDBJ databases">
        <authorList>
            <person name="Gilroy R."/>
        </authorList>
    </citation>
    <scope>NUCLEOTIDE SEQUENCE</scope>
    <source>
        <strain evidence="10">ChiGjej2B2-7701</strain>
    </source>
</reference>
<gene>
    <name evidence="10" type="primary">gap</name>
    <name evidence="10" type="ORF">K8U80_08845</name>
</gene>
<feature type="domain" description="Glyceraldehyde 3-phosphate dehydrogenase NAD(P) binding" evidence="9">
    <location>
        <begin position="3"/>
        <end position="153"/>
    </location>
</feature>
<name>A0A921ITE1_9ACTN</name>
<dbReference type="InterPro" id="IPR036291">
    <property type="entry name" value="NAD(P)-bd_dom_sf"/>
</dbReference>
<dbReference type="GO" id="GO:0006006">
    <property type="term" value="P:glucose metabolic process"/>
    <property type="evidence" value="ECO:0007669"/>
    <property type="project" value="InterPro"/>
</dbReference>
<dbReference type="InterPro" id="IPR020830">
    <property type="entry name" value="GlycerAld_3-P_DH_AS"/>
</dbReference>
<feature type="binding site" evidence="4">
    <location>
        <position position="236"/>
    </location>
    <ligand>
        <name>D-glyceraldehyde 3-phosphate</name>
        <dbReference type="ChEBI" id="CHEBI:59776"/>
    </ligand>
</feature>
<dbReference type="CDD" id="cd05214">
    <property type="entry name" value="GAPDH_I_N"/>
    <property type="match status" value="1"/>
</dbReference>
<feature type="binding site" evidence="4">
    <location>
        <position position="183"/>
    </location>
    <ligand>
        <name>D-glyceraldehyde 3-phosphate</name>
        <dbReference type="ChEBI" id="CHEBI:59776"/>
    </ligand>
</feature>
<evidence type="ECO:0000256" key="4">
    <source>
        <dbReference type="PIRSR" id="PIRSR000149-2"/>
    </source>
</evidence>
<feature type="binding site" evidence="4">
    <location>
        <begin position="213"/>
        <end position="214"/>
    </location>
    <ligand>
        <name>D-glyceraldehyde 3-phosphate</name>
        <dbReference type="ChEBI" id="CHEBI:59776"/>
    </ligand>
</feature>
<evidence type="ECO:0000256" key="8">
    <source>
        <dbReference type="RuleBase" id="RU361160"/>
    </source>
</evidence>
<dbReference type="Pfam" id="PF02800">
    <property type="entry name" value="Gp_dh_C"/>
    <property type="match status" value="1"/>
</dbReference>
<keyword evidence="2 8" id="KW-0560">Oxidoreductase</keyword>
<dbReference type="GO" id="GO:0004365">
    <property type="term" value="F:glyceraldehyde-3-phosphate dehydrogenase (NAD+) (phosphorylating) activity"/>
    <property type="evidence" value="ECO:0007669"/>
    <property type="project" value="UniProtKB-ARBA"/>
</dbReference>
<evidence type="ECO:0000256" key="7">
    <source>
        <dbReference type="RuleBase" id="RU000397"/>
    </source>
</evidence>
<dbReference type="PROSITE" id="PS00071">
    <property type="entry name" value="GAPDH"/>
    <property type="match status" value="1"/>
</dbReference>
<sequence>MAVKVAINGFGRIGRLAFRQMFGHEGSEIVAINDLTSPDMLAYLLKYDSTQGNYSRDHEIVAGENSITVDGKEITIYAEADANNLPWGELGVDVVLECTGFYTSKAKAQAHINAGAKKVVISAPAGNDLPTIVYNVNHETLTAEDDIISAASCTTNCLAPMAKGLNDFAPIVAGIMTTIHAWTGDQMPLDGPQRKGNKRRSRACAVNIVPNSTGAAKAIGLVLPELNGKLIGAAQRVPTPTGSLTNLYAVVDKQVTADEVNAAMKAYAATISETFAYNEDDIVSTDIIGETHGSIFDATQTMCSDLGNGQTLVQVVSWYDNENSYTSQMVRTIKYFEKFVG</sequence>
<dbReference type="SUPFAM" id="SSF55347">
    <property type="entry name" value="Glyceraldehyde-3-phosphate dehydrogenase-like, C-terminal domain"/>
    <property type="match status" value="1"/>
</dbReference>
<feature type="binding site" evidence="5">
    <location>
        <begin position="12"/>
        <end position="13"/>
    </location>
    <ligand>
        <name>NAD(+)</name>
        <dbReference type="ChEBI" id="CHEBI:57540"/>
    </ligand>
</feature>
<evidence type="ECO:0000313" key="10">
    <source>
        <dbReference type="EMBL" id="HJG31485.1"/>
    </source>
</evidence>
<dbReference type="SUPFAM" id="SSF51735">
    <property type="entry name" value="NAD(P)-binding Rossmann-fold domains"/>
    <property type="match status" value="1"/>
</dbReference>
<feature type="binding site" evidence="5">
    <location>
        <position position="321"/>
    </location>
    <ligand>
        <name>NAD(+)</name>
        <dbReference type="ChEBI" id="CHEBI:57540"/>
    </ligand>
</feature>
<evidence type="ECO:0000256" key="5">
    <source>
        <dbReference type="PIRSR" id="PIRSR000149-3"/>
    </source>
</evidence>
<dbReference type="SMART" id="SM00846">
    <property type="entry name" value="Gp_dh_N"/>
    <property type="match status" value="1"/>
</dbReference>
<comment type="caution">
    <text evidence="10">The sequence shown here is derived from an EMBL/GenBank/DDBJ whole genome shotgun (WGS) entry which is preliminary data.</text>
</comment>
<comment type="similarity">
    <text evidence="1 7">Belongs to the glyceraldehyde-3-phosphate dehydrogenase family.</text>
</comment>
<dbReference type="Gene3D" id="3.40.50.720">
    <property type="entry name" value="NAD(P)-binding Rossmann-like Domain"/>
    <property type="match status" value="1"/>
</dbReference>
<dbReference type="InterPro" id="IPR006424">
    <property type="entry name" value="Glyceraldehyde-3-P_DH_1"/>
</dbReference>
<feature type="site" description="Activates thiol group during catalysis" evidence="6">
    <location>
        <position position="180"/>
    </location>
</feature>
<dbReference type="EC" id="1.2.1.-" evidence="8"/>
<feature type="binding site" evidence="5">
    <location>
        <position position="34"/>
    </location>
    <ligand>
        <name>NAD(+)</name>
        <dbReference type="ChEBI" id="CHEBI:57540"/>
    </ligand>
</feature>
<dbReference type="Proteomes" id="UP000746751">
    <property type="component" value="Unassembled WGS sequence"/>
</dbReference>
<reference evidence="10" key="1">
    <citation type="journal article" date="2021" name="PeerJ">
        <title>Extensive microbial diversity within the chicken gut microbiome revealed by metagenomics and culture.</title>
        <authorList>
            <person name="Gilroy R."/>
            <person name="Ravi A."/>
            <person name="Getino M."/>
            <person name="Pursley I."/>
            <person name="Horton D.L."/>
            <person name="Alikhan N.F."/>
            <person name="Baker D."/>
            <person name="Gharbi K."/>
            <person name="Hall N."/>
            <person name="Watson M."/>
            <person name="Adriaenssens E.M."/>
            <person name="Foster-Nyarko E."/>
            <person name="Jarju S."/>
            <person name="Secka A."/>
            <person name="Antonio M."/>
            <person name="Oren A."/>
            <person name="Chaudhuri R.R."/>
            <person name="La Ragione R."/>
            <person name="Hildebrand F."/>
            <person name="Pallen M.J."/>
        </authorList>
    </citation>
    <scope>NUCLEOTIDE SEQUENCE</scope>
    <source>
        <strain evidence="10">ChiGjej2B2-7701</strain>
    </source>
</reference>
<dbReference type="PRINTS" id="PR00078">
    <property type="entry name" value="G3PDHDRGNASE"/>
</dbReference>
<evidence type="ECO:0000256" key="6">
    <source>
        <dbReference type="PIRSR" id="PIRSR000149-4"/>
    </source>
</evidence>
<evidence type="ECO:0000256" key="3">
    <source>
        <dbReference type="PIRSR" id="PIRSR000149-1"/>
    </source>
</evidence>
<evidence type="ECO:0000313" key="11">
    <source>
        <dbReference type="Proteomes" id="UP000746751"/>
    </source>
</evidence>
<dbReference type="InterPro" id="IPR020829">
    <property type="entry name" value="GlycerAld_3-P_DH_cat"/>
</dbReference>
<dbReference type="PANTHER" id="PTHR43148">
    <property type="entry name" value="GLYCERALDEHYDE-3-PHOSPHATE DEHYDROGENASE 2"/>
    <property type="match status" value="1"/>
</dbReference>
<dbReference type="InterPro" id="IPR020828">
    <property type="entry name" value="GlycerAld_3-P_DH_NAD(P)-bd"/>
</dbReference>
<keyword evidence="5" id="KW-0520">NAD</keyword>
<evidence type="ECO:0000259" key="9">
    <source>
        <dbReference type="SMART" id="SM00846"/>
    </source>
</evidence>
<dbReference type="GO" id="GO:0050661">
    <property type="term" value="F:NADP binding"/>
    <property type="evidence" value="ECO:0007669"/>
    <property type="project" value="InterPro"/>
</dbReference>
<dbReference type="NCBIfam" id="TIGR01534">
    <property type="entry name" value="GAPDH-I"/>
    <property type="match status" value="1"/>
</dbReference>
<dbReference type="Pfam" id="PF00044">
    <property type="entry name" value="Gp_dh_N"/>
    <property type="match status" value="1"/>
</dbReference>
<dbReference type="AlphaFoldDB" id="A0A921ITE1"/>
<dbReference type="FunFam" id="3.40.50.720:FF:000001">
    <property type="entry name" value="Glyceraldehyde-3-phosphate dehydrogenase"/>
    <property type="match status" value="1"/>
</dbReference>
<evidence type="ECO:0000256" key="1">
    <source>
        <dbReference type="ARBA" id="ARBA00007406"/>
    </source>
</evidence>
<proteinExistence type="inferred from homology"/>
<feature type="binding site" evidence="5">
    <location>
        <position position="122"/>
    </location>
    <ligand>
        <name>NAD(+)</name>
        <dbReference type="ChEBI" id="CHEBI:57540"/>
    </ligand>
</feature>
<dbReference type="InterPro" id="IPR020831">
    <property type="entry name" value="GlycerAld/Erythrose_P_DH"/>
</dbReference>
<accession>A0A921ITE1</accession>
<evidence type="ECO:0000256" key="2">
    <source>
        <dbReference type="ARBA" id="ARBA00023002"/>
    </source>
</evidence>
<dbReference type="PIRSF" id="PIRSF000149">
    <property type="entry name" value="GAP_DH"/>
    <property type="match status" value="1"/>
</dbReference>
<dbReference type="Gene3D" id="3.30.360.10">
    <property type="entry name" value="Dihydrodipicolinate Reductase, domain 2"/>
    <property type="match status" value="1"/>
</dbReference>
<feature type="binding site" evidence="4">
    <location>
        <begin position="152"/>
        <end position="154"/>
    </location>
    <ligand>
        <name>D-glyceraldehyde 3-phosphate</name>
        <dbReference type="ChEBI" id="CHEBI:59776"/>
    </ligand>
</feature>
<protein>
    <recommendedName>
        <fullName evidence="8">Glyceraldehyde-3-phosphate dehydrogenase</fullName>
        <ecNumber evidence="8">1.2.1.-</ecNumber>
    </recommendedName>
</protein>
<dbReference type="FunFam" id="3.30.360.10:FF:000002">
    <property type="entry name" value="Glyceraldehyde-3-phosphate dehydrogenase"/>
    <property type="match status" value="1"/>
</dbReference>
<dbReference type="CDD" id="cd18126">
    <property type="entry name" value="GAPDH_I_C"/>
    <property type="match status" value="1"/>
</dbReference>
<dbReference type="GO" id="GO:0051287">
    <property type="term" value="F:NAD binding"/>
    <property type="evidence" value="ECO:0007669"/>
    <property type="project" value="InterPro"/>
</dbReference>
<feature type="active site" description="Nucleophile" evidence="3">
    <location>
        <position position="153"/>
    </location>
</feature>
<dbReference type="EMBL" id="DYVF01000051">
    <property type="protein sequence ID" value="HJG31485.1"/>
    <property type="molecule type" value="Genomic_DNA"/>
</dbReference>
<organism evidence="10 11">
    <name type="scientific">Collinsella ihumii</name>
    <dbReference type="NCBI Taxonomy" id="1720204"/>
    <lineage>
        <taxon>Bacteria</taxon>
        <taxon>Bacillati</taxon>
        <taxon>Actinomycetota</taxon>
        <taxon>Coriobacteriia</taxon>
        <taxon>Coriobacteriales</taxon>
        <taxon>Coriobacteriaceae</taxon>
        <taxon>Collinsella</taxon>
    </lineage>
</organism>